<comment type="caution">
    <text evidence="1">The sequence shown here is derived from an EMBL/GenBank/DDBJ whole genome shotgun (WGS) entry which is preliminary data.</text>
</comment>
<protein>
    <submittedName>
        <fullName evidence="1">Uncharacterized protein</fullName>
    </submittedName>
</protein>
<reference evidence="1 2" key="1">
    <citation type="journal article" date="2016" name="Front. Microbiol.">
        <title>Genomic Resource of Rice Seed Associated Bacteria.</title>
        <authorList>
            <person name="Midha S."/>
            <person name="Bansal K."/>
            <person name="Sharma S."/>
            <person name="Kumar N."/>
            <person name="Patil P.P."/>
            <person name="Chaudhry V."/>
            <person name="Patil P.B."/>
        </authorList>
    </citation>
    <scope>NUCLEOTIDE SEQUENCE [LARGE SCALE GENOMIC DNA]</scope>
    <source>
        <strain evidence="1 2">NS115</strain>
    </source>
</reference>
<evidence type="ECO:0000313" key="1">
    <source>
        <dbReference type="EMBL" id="KTS84464.1"/>
    </source>
</evidence>
<dbReference type="EMBL" id="LDRX01000015">
    <property type="protein sequence ID" value="KTS84464.1"/>
    <property type="molecule type" value="Genomic_DNA"/>
</dbReference>
<dbReference type="Proteomes" id="UP000074866">
    <property type="component" value="Unassembled WGS sequence"/>
</dbReference>
<sequence>MRNVLILAALTDLLQNDFDVTVPDDSEILSIIQAGLVKNYHVEDSELLSADLKSDIEELQAEFLVRARADIGC</sequence>
<organism evidence="1 2">
    <name type="scientific">Paenibacillus jamilae</name>
    <dbReference type="NCBI Taxonomy" id="114136"/>
    <lineage>
        <taxon>Bacteria</taxon>
        <taxon>Bacillati</taxon>
        <taxon>Bacillota</taxon>
        <taxon>Bacilli</taxon>
        <taxon>Bacillales</taxon>
        <taxon>Paenibacillaceae</taxon>
        <taxon>Paenibacillus</taxon>
    </lineage>
</organism>
<name>A0ACC4ZZJ2_9BACL</name>
<keyword evidence="2" id="KW-1185">Reference proteome</keyword>
<accession>A0ACC4ZZJ2</accession>
<gene>
    <name evidence="1" type="ORF">NS115_03805</name>
</gene>
<proteinExistence type="predicted"/>
<evidence type="ECO:0000313" key="2">
    <source>
        <dbReference type="Proteomes" id="UP000074866"/>
    </source>
</evidence>